<dbReference type="GeneID" id="111122182"/>
<dbReference type="SMART" id="SM01265">
    <property type="entry name" value="Mab-21"/>
    <property type="match status" value="1"/>
</dbReference>
<feature type="domain" description="Mab-21-like nucleotidyltransferase" evidence="9">
    <location>
        <begin position="174"/>
        <end position="244"/>
    </location>
</feature>
<dbReference type="PANTHER" id="PTHR10656">
    <property type="entry name" value="CELL FATE DETERMINING PROTEIN MAB21-RELATED"/>
    <property type="match status" value="1"/>
</dbReference>
<dbReference type="GO" id="GO:0016779">
    <property type="term" value="F:nucleotidyltransferase activity"/>
    <property type="evidence" value="ECO:0007669"/>
    <property type="project" value="UniProtKB-KW"/>
</dbReference>
<gene>
    <name evidence="12" type="primary">LOC111122182</name>
</gene>
<dbReference type="InterPro" id="IPR024810">
    <property type="entry name" value="MAB21L/cGLR"/>
</dbReference>
<evidence type="ECO:0000256" key="5">
    <source>
        <dbReference type="ARBA" id="ARBA00022723"/>
    </source>
</evidence>
<evidence type="ECO:0000259" key="10">
    <source>
        <dbReference type="Pfam" id="PF20266"/>
    </source>
</evidence>
<comment type="similarity">
    <text evidence="2">Belongs to the mab-21 family.</text>
</comment>
<evidence type="ECO:0000256" key="8">
    <source>
        <dbReference type="ARBA" id="ARBA00022842"/>
    </source>
</evidence>
<organism evidence="11 12">
    <name type="scientific">Crassostrea virginica</name>
    <name type="common">Eastern oyster</name>
    <dbReference type="NCBI Taxonomy" id="6565"/>
    <lineage>
        <taxon>Eukaryota</taxon>
        <taxon>Metazoa</taxon>
        <taxon>Spiralia</taxon>
        <taxon>Lophotrochozoa</taxon>
        <taxon>Mollusca</taxon>
        <taxon>Bivalvia</taxon>
        <taxon>Autobranchia</taxon>
        <taxon>Pteriomorphia</taxon>
        <taxon>Ostreida</taxon>
        <taxon>Ostreoidea</taxon>
        <taxon>Ostreidae</taxon>
        <taxon>Crassostrea</taxon>
    </lineage>
</organism>
<keyword evidence="7" id="KW-0067">ATP-binding</keyword>
<evidence type="ECO:0000256" key="1">
    <source>
        <dbReference type="ARBA" id="ARBA00001946"/>
    </source>
</evidence>
<dbReference type="GO" id="GO:0005524">
    <property type="term" value="F:ATP binding"/>
    <property type="evidence" value="ECO:0007669"/>
    <property type="project" value="UniProtKB-KW"/>
</dbReference>
<keyword evidence="8" id="KW-0460">Magnesium</keyword>
<proteinExistence type="inferred from homology"/>
<dbReference type="PANTHER" id="PTHR10656:SF42">
    <property type="entry name" value="CYCLIC GMP-AMP SYNTHASE-LIKE PROTEIN-RELATED"/>
    <property type="match status" value="1"/>
</dbReference>
<dbReference type="InterPro" id="IPR046903">
    <property type="entry name" value="Mab-21-like_nuc_Trfase"/>
</dbReference>
<evidence type="ECO:0000256" key="6">
    <source>
        <dbReference type="ARBA" id="ARBA00022741"/>
    </source>
</evidence>
<keyword evidence="11" id="KW-1185">Reference proteome</keyword>
<reference evidence="12" key="1">
    <citation type="submission" date="2025-08" db="UniProtKB">
        <authorList>
            <consortium name="RefSeq"/>
        </authorList>
    </citation>
    <scope>IDENTIFICATION</scope>
    <source>
        <tissue evidence="12">Whole sample</tissue>
    </source>
</reference>
<keyword evidence="6" id="KW-0547">Nucleotide-binding</keyword>
<evidence type="ECO:0000256" key="4">
    <source>
        <dbReference type="ARBA" id="ARBA00022695"/>
    </source>
</evidence>
<evidence type="ECO:0000313" key="12">
    <source>
        <dbReference type="RefSeq" id="XP_022319510.1"/>
    </source>
</evidence>
<name>A0A8B8CV12_CRAVI</name>
<protein>
    <submittedName>
        <fullName evidence="12">Uncharacterized protein LOC111122182</fullName>
    </submittedName>
</protein>
<dbReference type="RefSeq" id="XP_022319510.1">
    <property type="nucleotide sequence ID" value="XM_022463802.1"/>
</dbReference>
<dbReference type="Pfam" id="PF20266">
    <property type="entry name" value="Mab-21_C"/>
    <property type="match status" value="1"/>
</dbReference>
<dbReference type="Pfam" id="PF03281">
    <property type="entry name" value="Mab-21"/>
    <property type="match status" value="1"/>
</dbReference>
<keyword evidence="3" id="KW-0808">Transferase</keyword>
<evidence type="ECO:0000259" key="9">
    <source>
        <dbReference type="Pfam" id="PF03281"/>
    </source>
</evidence>
<evidence type="ECO:0000256" key="3">
    <source>
        <dbReference type="ARBA" id="ARBA00022679"/>
    </source>
</evidence>
<evidence type="ECO:0000256" key="2">
    <source>
        <dbReference type="ARBA" id="ARBA00008307"/>
    </source>
</evidence>
<evidence type="ECO:0000313" key="11">
    <source>
        <dbReference type="Proteomes" id="UP000694844"/>
    </source>
</evidence>
<dbReference type="AlphaFoldDB" id="A0A8B8CV12"/>
<comment type="cofactor">
    <cofactor evidence="1">
        <name>Mg(2+)</name>
        <dbReference type="ChEBI" id="CHEBI:18420"/>
    </cofactor>
</comment>
<evidence type="ECO:0000256" key="7">
    <source>
        <dbReference type="ARBA" id="ARBA00022840"/>
    </source>
</evidence>
<sequence>MQQNSFSEMTLQGMSVLLYVELCLQIGTSQQVTMRRDIMDITESIMHSLGRARKHKRLLRYGGSVRDGFTFMASDMDFMEWTFSNSVFWDFRQALLYSTPKNKPLLCDSSKSPPGFTLLWFPWEKEAQKERYICSRIDGALCISSEKYKHMACCFGKPNCFVHGPCSSGRAETVDFDYAYSFASNFWPPLASSWIDRCHTWPLPCVVHDIIRSGCHFVAIGHKHSNHFHDEWRISFALAEQKLVYSMNHTQFLTYGLLKLFVKDFNNGLREKEKLLCSYHMKTAIFWTIQQNTIDWCPQNLLDAFWICFKLLLKWVHEGVCPNFFIPENNIFLSKVYGHAQRNLFTRLYGLYEKGISFLLESPSISFYFKDANRNSKLFDFTNNRLLISDDKIASDLLFQIRRHDFIPLKNLNECLECLHTVEQLIRLPLSQYHIIMLQKHTATILQSSVQMLHATCTSTSETTKIKFERARKMPGRHVDTERNTGVVGRQPWYRKIRHILPVYINIPQICSNELTLEQQSSSQKNIDVLSIPPFILLHMLEFLCCRHVDPVKAQTALNDLQDLVHRDQGLLVPKWSRNISWEILGICQEIAGNYQAAFNSYLQSFSPHFSFCIIQIATIYRILILLNKLITTKCKHL</sequence>
<dbReference type="InterPro" id="IPR046906">
    <property type="entry name" value="Mab-21_HhH/H2TH-like"/>
</dbReference>
<dbReference type="GO" id="GO:0046872">
    <property type="term" value="F:metal ion binding"/>
    <property type="evidence" value="ECO:0007669"/>
    <property type="project" value="UniProtKB-KW"/>
</dbReference>
<dbReference type="Proteomes" id="UP000694844">
    <property type="component" value="Chromosome 2"/>
</dbReference>
<keyword evidence="4" id="KW-0548">Nucleotidyltransferase</keyword>
<dbReference type="Gene3D" id="1.10.1410.40">
    <property type="match status" value="1"/>
</dbReference>
<dbReference type="KEGG" id="cvn:111122182"/>
<keyword evidence="5" id="KW-0479">Metal-binding</keyword>
<accession>A0A8B8CV12</accession>
<feature type="domain" description="Mab-21-like HhH/H2TH-like" evidence="10">
    <location>
        <begin position="263"/>
        <end position="343"/>
    </location>
</feature>